<accession>A0A8X8BB25</accession>
<organism evidence="2 3">
    <name type="scientific">Brassica carinata</name>
    <name type="common">Ethiopian mustard</name>
    <name type="synonym">Abyssinian cabbage</name>
    <dbReference type="NCBI Taxonomy" id="52824"/>
    <lineage>
        <taxon>Eukaryota</taxon>
        <taxon>Viridiplantae</taxon>
        <taxon>Streptophyta</taxon>
        <taxon>Embryophyta</taxon>
        <taxon>Tracheophyta</taxon>
        <taxon>Spermatophyta</taxon>
        <taxon>Magnoliopsida</taxon>
        <taxon>eudicotyledons</taxon>
        <taxon>Gunneridae</taxon>
        <taxon>Pentapetalae</taxon>
        <taxon>rosids</taxon>
        <taxon>malvids</taxon>
        <taxon>Brassicales</taxon>
        <taxon>Brassicaceae</taxon>
        <taxon>Brassiceae</taxon>
        <taxon>Brassica</taxon>
    </lineage>
</organism>
<evidence type="ECO:0000256" key="1">
    <source>
        <dbReference type="SAM" id="MobiDB-lite"/>
    </source>
</evidence>
<sequence>MMTHDEKKCPLYVTNDANKKTDDDIARGVPGFVMNDKKQDFTTAFTGAGMCVGSSSGVCVPNSYIPPIDRDKIAETLRYLKAKLGKPKLPVEHKWSPTDAITQPEDCYEDDHYNPLTGH</sequence>
<protein>
    <submittedName>
        <fullName evidence="2">Uncharacterized protein</fullName>
    </submittedName>
</protein>
<dbReference type="EMBL" id="JAAMPC010000002">
    <property type="protein sequence ID" value="KAG2327522.1"/>
    <property type="molecule type" value="Genomic_DNA"/>
</dbReference>
<name>A0A8X8BB25_BRACI</name>
<comment type="caution">
    <text evidence="2">The sequence shown here is derived from an EMBL/GenBank/DDBJ whole genome shotgun (WGS) entry which is preliminary data.</text>
</comment>
<proteinExistence type="predicted"/>
<dbReference type="AlphaFoldDB" id="A0A8X8BB25"/>
<reference evidence="2 3" key="1">
    <citation type="submission" date="2020-02" db="EMBL/GenBank/DDBJ databases">
        <authorList>
            <person name="Ma Q."/>
            <person name="Huang Y."/>
            <person name="Song X."/>
            <person name="Pei D."/>
        </authorList>
    </citation>
    <scope>NUCLEOTIDE SEQUENCE [LARGE SCALE GENOMIC DNA]</scope>
    <source>
        <strain evidence="2">Sxm20200214</strain>
        <tissue evidence="2">Leaf</tissue>
    </source>
</reference>
<evidence type="ECO:0000313" key="2">
    <source>
        <dbReference type="EMBL" id="KAG2327522.1"/>
    </source>
</evidence>
<feature type="region of interest" description="Disordered" evidence="1">
    <location>
        <begin position="92"/>
        <end position="119"/>
    </location>
</feature>
<gene>
    <name evidence="2" type="ORF">Bca52824_010250</name>
</gene>
<dbReference type="Proteomes" id="UP000886595">
    <property type="component" value="Unassembled WGS sequence"/>
</dbReference>
<evidence type="ECO:0000313" key="3">
    <source>
        <dbReference type="Proteomes" id="UP000886595"/>
    </source>
</evidence>
<keyword evidence="3" id="KW-1185">Reference proteome</keyword>